<dbReference type="GO" id="GO:0043022">
    <property type="term" value="F:ribosome binding"/>
    <property type="evidence" value="ECO:0007669"/>
    <property type="project" value="TreeGrafter"/>
</dbReference>
<dbReference type="GO" id="GO:0043335">
    <property type="term" value="P:protein unfolding"/>
    <property type="evidence" value="ECO:0007669"/>
    <property type="project" value="TreeGrafter"/>
</dbReference>
<dbReference type="PANTHER" id="PTHR30560:SF3">
    <property type="entry name" value="TRIGGER FACTOR-LIKE PROTEIN TIG, CHLOROPLASTIC"/>
    <property type="match status" value="1"/>
</dbReference>
<evidence type="ECO:0000256" key="4">
    <source>
        <dbReference type="ARBA" id="ARBA00016902"/>
    </source>
</evidence>
<dbReference type="EC" id="5.2.1.8" evidence="3 11"/>
<evidence type="ECO:0000256" key="6">
    <source>
        <dbReference type="ARBA" id="ARBA00023110"/>
    </source>
</evidence>
<dbReference type="SUPFAM" id="SSF54534">
    <property type="entry name" value="FKBP-like"/>
    <property type="match status" value="1"/>
</dbReference>
<proteinExistence type="inferred from homology"/>
<keyword evidence="11" id="KW-0963">Cytoplasm</keyword>
<reference evidence="15" key="1">
    <citation type="journal article" date="2020" name="mSystems">
        <title>Genome- and Community-Level Interaction Insights into Carbon Utilization and Element Cycling Functions of Hydrothermarchaeota in Hydrothermal Sediment.</title>
        <authorList>
            <person name="Zhou Z."/>
            <person name="Liu Y."/>
            <person name="Xu W."/>
            <person name="Pan J."/>
            <person name="Luo Z.H."/>
            <person name="Li M."/>
        </authorList>
    </citation>
    <scope>NUCLEOTIDE SEQUENCE [LARGE SCALE GENOMIC DNA]</scope>
    <source>
        <strain evidence="15">SpSt-289</strain>
    </source>
</reference>
<dbReference type="HAMAP" id="MF_00303">
    <property type="entry name" value="Trigger_factor_Tig"/>
    <property type="match status" value="1"/>
</dbReference>
<evidence type="ECO:0000256" key="5">
    <source>
        <dbReference type="ARBA" id="ARBA00022618"/>
    </source>
</evidence>
<dbReference type="GO" id="GO:0003755">
    <property type="term" value="F:peptidyl-prolyl cis-trans isomerase activity"/>
    <property type="evidence" value="ECO:0007669"/>
    <property type="project" value="UniProtKB-UniRule"/>
</dbReference>
<feature type="compositionally biased region" description="Basic and acidic residues" evidence="12">
    <location>
        <begin position="475"/>
        <end position="484"/>
    </location>
</feature>
<dbReference type="PANTHER" id="PTHR30560">
    <property type="entry name" value="TRIGGER FACTOR CHAPERONE AND PEPTIDYL-PROLYL CIS/TRANS ISOMERASE"/>
    <property type="match status" value="1"/>
</dbReference>
<dbReference type="Gene3D" id="3.30.70.1050">
    <property type="entry name" value="Trigger factor ribosome-binding domain"/>
    <property type="match status" value="1"/>
</dbReference>
<dbReference type="GO" id="GO:0015031">
    <property type="term" value="P:protein transport"/>
    <property type="evidence" value="ECO:0007669"/>
    <property type="project" value="UniProtKB-UniRule"/>
</dbReference>
<comment type="catalytic activity">
    <reaction evidence="1 11">
        <text>[protein]-peptidylproline (omega=180) = [protein]-peptidylproline (omega=0)</text>
        <dbReference type="Rhea" id="RHEA:16237"/>
        <dbReference type="Rhea" id="RHEA-COMP:10747"/>
        <dbReference type="Rhea" id="RHEA-COMP:10748"/>
        <dbReference type="ChEBI" id="CHEBI:83833"/>
        <dbReference type="ChEBI" id="CHEBI:83834"/>
        <dbReference type="EC" id="5.2.1.8"/>
    </reaction>
</comment>
<dbReference type="NCBIfam" id="TIGR00115">
    <property type="entry name" value="tig"/>
    <property type="match status" value="1"/>
</dbReference>
<dbReference type="InterPro" id="IPR027304">
    <property type="entry name" value="Trigger_fact/SurA_dom_sf"/>
</dbReference>
<feature type="domain" description="Trigger factor ribosome-binding bacterial" evidence="13">
    <location>
        <begin position="5"/>
        <end position="143"/>
    </location>
</feature>
<dbReference type="GO" id="GO:0005737">
    <property type="term" value="C:cytoplasm"/>
    <property type="evidence" value="ECO:0007669"/>
    <property type="project" value="UniProtKB-SubCell"/>
</dbReference>
<dbReference type="InterPro" id="IPR046357">
    <property type="entry name" value="PPIase_dom_sf"/>
</dbReference>
<dbReference type="SUPFAM" id="SSF102735">
    <property type="entry name" value="Trigger factor ribosome-binding domain"/>
    <property type="match status" value="1"/>
</dbReference>
<sequence length="484" mass="55061">MSFTVKTEPRENRQLAVTIEVDQQRVEQELRKAAAKIAQRYAIPGFRKGKAPYHIVVQQVGLQGLYSEFIDELGEELFRKALEQENIQPYAQSSLEDIQLNPLTYRLVVPLEPTVKLGDYRSLRVEEEPVQVDPAEIDRRLEMYREEYADWREVERPCTYGDLVTMDVKSVIVREDGEASEEGEVVLDETDWEVTLDEEHPLEPAGLDREILGMCAGEEKEFIIAWPADSQSIYAGKRAKFFVKIKKVEAYEKPELNDDFAKLVGPDYETLEDLRNAIAESLAEEASKEAQRQYADKVLDALVEISELDYPPVVVEDQIDAMLNDIDRRIRQMGLDGLEAFLQQTGRTIESYREQLRPGATQIARRNLVLSEVIRQEGIEASEEEIEAHVRRMLGTEAEGEIDPSMRELADFLRSGPGRPMVISQVLTERAIQFLEALARGQEPPVFQQKTGETQTTHVQSDDTPSENTDAPEEETSKTEEPSA</sequence>
<accession>A0A7C1FHU5</accession>
<dbReference type="Gene3D" id="3.10.50.40">
    <property type="match status" value="1"/>
</dbReference>
<evidence type="ECO:0000256" key="10">
    <source>
        <dbReference type="ARBA" id="ARBA00029986"/>
    </source>
</evidence>
<dbReference type="GO" id="GO:0044183">
    <property type="term" value="F:protein folding chaperone"/>
    <property type="evidence" value="ECO:0007669"/>
    <property type="project" value="TreeGrafter"/>
</dbReference>
<protein>
    <recommendedName>
        <fullName evidence="4 11">Trigger factor</fullName>
        <shortName evidence="11">TF</shortName>
        <ecNumber evidence="3 11">5.2.1.8</ecNumber>
    </recommendedName>
    <alternativeName>
        <fullName evidence="10 11">PPIase</fullName>
    </alternativeName>
</protein>
<dbReference type="InterPro" id="IPR005215">
    <property type="entry name" value="Trig_fac"/>
</dbReference>
<dbReference type="InterPro" id="IPR037041">
    <property type="entry name" value="Trigger_fac_C_sf"/>
</dbReference>
<evidence type="ECO:0000256" key="9">
    <source>
        <dbReference type="ARBA" id="ARBA00023306"/>
    </source>
</evidence>
<dbReference type="GO" id="GO:0051083">
    <property type="term" value="P:'de novo' cotranslational protein folding"/>
    <property type="evidence" value="ECO:0007669"/>
    <property type="project" value="TreeGrafter"/>
</dbReference>
<evidence type="ECO:0000259" key="13">
    <source>
        <dbReference type="Pfam" id="PF05697"/>
    </source>
</evidence>
<evidence type="ECO:0000256" key="8">
    <source>
        <dbReference type="ARBA" id="ARBA00023235"/>
    </source>
</evidence>
<keyword evidence="6 11" id="KW-0697">Rotamase</keyword>
<keyword evidence="8 11" id="KW-0413">Isomerase</keyword>
<keyword evidence="9 11" id="KW-0131">Cell cycle</keyword>
<gene>
    <name evidence="11 15" type="primary">tig</name>
    <name evidence="15" type="ORF">ENQ20_17055</name>
</gene>
<dbReference type="InterPro" id="IPR008880">
    <property type="entry name" value="Trigger_fac_C"/>
</dbReference>
<organism evidence="15">
    <name type="scientific">Caldilinea aerophila</name>
    <dbReference type="NCBI Taxonomy" id="133453"/>
    <lineage>
        <taxon>Bacteria</taxon>
        <taxon>Bacillati</taxon>
        <taxon>Chloroflexota</taxon>
        <taxon>Caldilineae</taxon>
        <taxon>Caldilineales</taxon>
        <taxon>Caldilineaceae</taxon>
        <taxon>Caldilinea</taxon>
    </lineage>
</organism>
<evidence type="ECO:0000256" key="11">
    <source>
        <dbReference type="HAMAP-Rule" id="MF_00303"/>
    </source>
</evidence>
<dbReference type="AlphaFoldDB" id="A0A7C1FHU5"/>
<name>A0A7C1FHU5_9CHLR</name>
<feature type="domain" description="Trigger factor C-terminal" evidence="14">
    <location>
        <begin position="270"/>
        <end position="435"/>
    </location>
</feature>
<dbReference type="Pfam" id="PF05697">
    <property type="entry name" value="Trigger_N"/>
    <property type="match status" value="1"/>
</dbReference>
<dbReference type="GO" id="GO:0051301">
    <property type="term" value="P:cell division"/>
    <property type="evidence" value="ECO:0007669"/>
    <property type="project" value="UniProtKB-KW"/>
</dbReference>
<keyword evidence="7 11" id="KW-0143">Chaperone</keyword>
<dbReference type="InterPro" id="IPR036611">
    <property type="entry name" value="Trigger_fac_ribosome-bd_sf"/>
</dbReference>
<dbReference type="PIRSF" id="PIRSF003095">
    <property type="entry name" value="Trigger_factor"/>
    <property type="match status" value="1"/>
</dbReference>
<feature type="compositionally biased region" description="Polar residues" evidence="12">
    <location>
        <begin position="448"/>
        <end position="469"/>
    </location>
</feature>
<dbReference type="Pfam" id="PF05698">
    <property type="entry name" value="Trigger_C"/>
    <property type="match status" value="1"/>
</dbReference>
<evidence type="ECO:0000256" key="3">
    <source>
        <dbReference type="ARBA" id="ARBA00013194"/>
    </source>
</evidence>
<comment type="caution">
    <text evidence="15">The sequence shown here is derived from an EMBL/GenBank/DDBJ whole genome shotgun (WGS) entry which is preliminary data.</text>
</comment>
<dbReference type="InterPro" id="IPR008881">
    <property type="entry name" value="Trigger_fac_ribosome-bd_bac"/>
</dbReference>
<evidence type="ECO:0000256" key="12">
    <source>
        <dbReference type="SAM" id="MobiDB-lite"/>
    </source>
</evidence>
<comment type="domain">
    <text evidence="11">Consists of 3 domains; the N-terminus binds the ribosome, the middle domain has PPIase activity, while the C-terminus has intrinsic chaperone activity on its own.</text>
</comment>
<evidence type="ECO:0000256" key="1">
    <source>
        <dbReference type="ARBA" id="ARBA00000971"/>
    </source>
</evidence>
<keyword evidence="5 11" id="KW-0132">Cell division</keyword>
<comment type="function">
    <text evidence="11">Involved in protein export. Acts as a chaperone by maintaining the newly synthesized protein in an open conformation. Functions as a peptidyl-prolyl cis-trans isomerase.</text>
</comment>
<dbReference type="EMBL" id="DSMG01000177">
    <property type="protein sequence ID" value="HDX33177.1"/>
    <property type="molecule type" value="Genomic_DNA"/>
</dbReference>
<evidence type="ECO:0000313" key="15">
    <source>
        <dbReference type="EMBL" id="HDX33177.1"/>
    </source>
</evidence>
<evidence type="ECO:0000256" key="7">
    <source>
        <dbReference type="ARBA" id="ARBA00023186"/>
    </source>
</evidence>
<evidence type="ECO:0000259" key="14">
    <source>
        <dbReference type="Pfam" id="PF05698"/>
    </source>
</evidence>
<feature type="region of interest" description="Disordered" evidence="12">
    <location>
        <begin position="443"/>
        <end position="484"/>
    </location>
</feature>
<evidence type="ECO:0000256" key="2">
    <source>
        <dbReference type="ARBA" id="ARBA00005464"/>
    </source>
</evidence>
<comment type="similarity">
    <text evidence="2 11">Belongs to the FKBP-type PPIase family. Tig subfamily.</text>
</comment>
<dbReference type="SUPFAM" id="SSF109998">
    <property type="entry name" value="Triger factor/SurA peptide-binding domain-like"/>
    <property type="match status" value="1"/>
</dbReference>
<comment type="subcellular location">
    <subcellularLocation>
        <location evidence="11">Cytoplasm</location>
    </subcellularLocation>
    <text evidence="11">About half TF is bound to the ribosome near the polypeptide exit tunnel while the other half is free in the cytoplasm.</text>
</comment>
<dbReference type="Gene3D" id="1.10.3120.10">
    <property type="entry name" value="Trigger factor, C-terminal domain"/>
    <property type="match status" value="1"/>
</dbReference>